<feature type="compositionally biased region" description="Basic residues" evidence="12">
    <location>
        <begin position="743"/>
        <end position="760"/>
    </location>
</feature>
<dbReference type="InterPro" id="IPR005821">
    <property type="entry name" value="Ion_trans_dom"/>
</dbReference>
<organism evidence="16 17">
    <name type="scientific">Clavelina lepadiformis</name>
    <name type="common">Light-bulb sea squirt</name>
    <name type="synonym">Ascidia lepadiformis</name>
    <dbReference type="NCBI Taxonomy" id="159417"/>
    <lineage>
        <taxon>Eukaryota</taxon>
        <taxon>Metazoa</taxon>
        <taxon>Chordata</taxon>
        <taxon>Tunicata</taxon>
        <taxon>Ascidiacea</taxon>
        <taxon>Aplousobranchia</taxon>
        <taxon>Clavelinidae</taxon>
        <taxon>Clavelina</taxon>
    </lineage>
</organism>
<feature type="transmembrane region" description="Helical" evidence="13">
    <location>
        <begin position="188"/>
        <end position="209"/>
    </location>
</feature>
<dbReference type="InterPro" id="IPR013821">
    <property type="entry name" value="K_chnl_volt-dep_KCNQ_C"/>
</dbReference>
<evidence type="ECO:0008006" key="18">
    <source>
        <dbReference type="Google" id="ProtNLM"/>
    </source>
</evidence>
<evidence type="ECO:0000256" key="4">
    <source>
        <dbReference type="ARBA" id="ARBA00022692"/>
    </source>
</evidence>
<keyword evidence="4 13" id="KW-0812">Transmembrane</keyword>
<evidence type="ECO:0000259" key="15">
    <source>
        <dbReference type="Pfam" id="PF03520"/>
    </source>
</evidence>
<evidence type="ECO:0000256" key="12">
    <source>
        <dbReference type="SAM" id="MobiDB-lite"/>
    </source>
</evidence>
<keyword evidence="11" id="KW-0175">Coiled coil</keyword>
<feature type="region of interest" description="Disordered" evidence="12">
    <location>
        <begin position="786"/>
        <end position="838"/>
    </location>
</feature>
<feature type="compositionally biased region" description="Polar residues" evidence="12">
    <location>
        <begin position="869"/>
        <end position="878"/>
    </location>
</feature>
<dbReference type="Gene3D" id="6.10.140.1910">
    <property type="match status" value="2"/>
</dbReference>
<dbReference type="Proteomes" id="UP001642483">
    <property type="component" value="Unassembled WGS sequence"/>
</dbReference>
<evidence type="ECO:0000256" key="5">
    <source>
        <dbReference type="ARBA" id="ARBA00022958"/>
    </source>
</evidence>
<dbReference type="PANTHER" id="PTHR47735">
    <property type="entry name" value="POTASSIUM VOLTAGE-GATED CHANNEL SUBFAMILY KQT MEMBER 4"/>
    <property type="match status" value="1"/>
</dbReference>
<dbReference type="PANTHER" id="PTHR47735:SF9">
    <property type="entry name" value="POTASSIUM VOLTAGE-GATED CHANNEL SUBFAMILY KQT MEMBER 4-LIKE ISOFORM X1"/>
    <property type="match status" value="1"/>
</dbReference>
<name>A0ABP0FUM6_CLALP</name>
<dbReference type="SUPFAM" id="SSF81324">
    <property type="entry name" value="Voltage-gated potassium channels"/>
    <property type="match status" value="1"/>
</dbReference>
<evidence type="ECO:0000256" key="3">
    <source>
        <dbReference type="ARBA" id="ARBA00022475"/>
    </source>
</evidence>
<keyword evidence="7" id="KW-0406">Ion transport</keyword>
<feature type="compositionally biased region" description="Polar residues" evidence="12">
    <location>
        <begin position="60"/>
        <end position="70"/>
    </location>
</feature>
<dbReference type="PRINTS" id="PR00169">
    <property type="entry name" value="KCHANNEL"/>
</dbReference>
<keyword evidence="8 13" id="KW-0472">Membrane</keyword>
<comment type="caution">
    <text evidence="16">The sequence shown here is derived from an EMBL/GenBank/DDBJ whole genome shotgun (WGS) entry which is preliminary data.</text>
</comment>
<feature type="transmembrane region" description="Helical" evidence="13">
    <location>
        <begin position="296"/>
        <end position="314"/>
    </location>
</feature>
<feature type="region of interest" description="Disordered" evidence="12">
    <location>
        <begin position="676"/>
        <end position="726"/>
    </location>
</feature>
<evidence type="ECO:0000256" key="6">
    <source>
        <dbReference type="ARBA" id="ARBA00022989"/>
    </source>
</evidence>
<feature type="region of interest" description="Disordered" evidence="12">
    <location>
        <begin position="994"/>
        <end position="1018"/>
    </location>
</feature>
<gene>
    <name evidence="16" type="ORF">CVLEPA_LOCUS14416</name>
</gene>
<evidence type="ECO:0000256" key="7">
    <source>
        <dbReference type="ARBA" id="ARBA00023065"/>
    </source>
</evidence>
<feature type="compositionally biased region" description="Basic and acidic residues" evidence="12">
    <location>
        <begin position="794"/>
        <end position="807"/>
    </location>
</feature>
<feature type="compositionally biased region" description="Low complexity" evidence="12">
    <location>
        <begin position="539"/>
        <end position="549"/>
    </location>
</feature>
<feature type="transmembrane region" description="Helical" evidence="13">
    <location>
        <begin position="230"/>
        <end position="251"/>
    </location>
</feature>
<feature type="transmembrane region" description="Helical" evidence="13">
    <location>
        <begin position="156"/>
        <end position="176"/>
    </location>
</feature>
<keyword evidence="2" id="KW-0813">Transport</keyword>
<dbReference type="Gene3D" id="1.20.120.350">
    <property type="entry name" value="Voltage-gated potassium channels. Chain C"/>
    <property type="match status" value="1"/>
</dbReference>
<feature type="compositionally biased region" description="Polar residues" evidence="12">
    <location>
        <begin position="699"/>
        <end position="714"/>
    </location>
</feature>
<evidence type="ECO:0000256" key="9">
    <source>
        <dbReference type="ARBA" id="ARBA00023303"/>
    </source>
</evidence>
<comment type="subcellular location">
    <subcellularLocation>
        <location evidence="1">Cell membrane</location>
        <topology evidence="1">Multi-pass membrane protein</topology>
    </subcellularLocation>
</comment>
<dbReference type="PRINTS" id="PR01461">
    <property type="entry name" value="KCNQ2CHANNEL"/>
</dbReference>
<feature type="domain" description="Ion transport" evidence="14">
    <location>
        <begin position="158"/>
        <end position="385"/>
    </location>
</feature>
<evidence type="ECO:0000256" key="10">
    <source>
        <dbReference type="ARBA" id="ARBA00034430"/>
    </source>
</evidence>
<dbReference type="PRINTS" id="PR01459">
    <property type="entry name" value="KCNQCHANNEL"/>
</dbReference>
<evidence type="ECO:0000256" key="11">
    <source>
        <dbReference type="SAM" id="Coils"/>
    </source>
</evidence>
<feature type="coiled-coil region" evidence="11">
    <location>
        <begin position="644"/>
        <end position="671"/>
    </location>
</feature>
<dbReference type="Pfam" id="PF00520">
    <property type="entry name" value="Ion_trans"/>
    <property type="match status" value="1"/>
</dbReference>
<evidence type="ECO:0000256" key="1">
    <source>
        <dbReference type="ARBA" id="ARBA00004651"/>
    </source>
</evidence>
<sequence>MTSSRVTFSDVITTDDHDADGSFHNIPLQPLASQSTLSRTFKTRTSFMDLNASEDEGNLTDVSSDGSSTFGKGKIPGAQNNKKDSRQQSIATQIFMAPTRLRSGHSYQESMRKRKMSLHGKPIYFTIPSKRKSRNRKAKIAVYNFLERPTFHPWSIVYHVVTFALVFGCLVLSVFATIEEYKVMANRVLYVLEIVILVVFTCELILRMWSSGCRCRYQGIVGILRFSRKPFCIIDIIVVVSSFLVICIGSQGQMFAATAMRSVRFLQILRMVRMDRRGGTWKLLSSVVKAHTKELLTAWYIGFLALIFASFLVFQAEKQENEKDFGNFADALWWGLVTLTTIGYGDKTPKTWIGRLIASCFAILGISFFALPAGILGSGFALKVQEQHRQKHFARRRMPAAYLIQCMWRCYAADKNSRSVATWLPHLRARSDCHSGNKKTLKDILRPTSPKLGRKPTLRSRFSSKLSVVSQPPGLTELAPPVSPGLRNNKAEITKSQSFAEKLSDRLSRQNSIRVPWRDKTVVDKKSPYEAENAEDSDGSSSNGSNGSGFTVLTEQHKNAVRSIRMMKFMVARRKFKEALRPYDVKDVIEQYSSGHVDMLSRIKLLQSRVDMLLGINPENCTSNATSFYRNMQPTHNPAEFQHCRSLNTRLMNVESDLRSLDNKLETILELVSQNGSGPRQRLITGMSSEKSRRGKEMFTSSLRRTPSMQQAASNGGDANITSRKHSFGSGRFARSRFYQSSKHGKSSVNRHQHFHKRQLSPKLTKSAYEMKPASAWGIKSQIDYESPDTENEDNNHSDKDSNKDDCIDFAEDIEENRKKGSSVRSLSSKSRRFGVSHDPFPAKPLVKVLSDVEELLDEKYSPAGSGGDKTSQPTNNKDAWKKDFCCRMPSDGNDTNDYSSCLSSISLQSNENQSSLLTERTVLDSFKASEPTSYASNKSSQHETSDWEMPVTYHSLAVPLLNKPSEKLNDNFMISNEILVDQSECYTLHEKHTQRVSRHEDKQLPMPISPTSKPCLDHTNSVTSKPFGCVVSATDMV</sequence>
<feature type="compositionally biased region" description="Basic and acidic residues" evidence="12">
    <location>
        <begin position="994"/>
        <end position="1004"/>
    </location>
</feature>
<dbReference type="InterPro" id="IPR027359">
    <property type="entry name" value="Volt_channel_dom_sf"/>
</dbReference>
<dbReference type="InterPro" id="IPR003947">
    <property type="entry name" value="K_chnl_volt-dep_KCNQ2"/>
</dbReference>
<protein>
    <recommendedName>
        <fullName evidence="18">Potassium voltage-gated channel subfamily KQT member 5</fullName>
    </recommendedName>
</protein>
<feature type="region of interest" description="Disordered" evidence="12">
    <location>
        <begin position="739"/>
        <end position="765"/>
    </location>
</feature>
<keyword evidence="5" id="KW-0630">Potassium</keyword>
<evidence type="ECO:0000313" key="17">
    <source>
        <dbReference type="Proteomes" id="UP001642483"/>
    </source>
</evidence>
<evidence type="ECO:0000256" key="2">
    <source>
        <dbReference type="ARBA" id="ARBA00022448"/>
    </source>
</evidence>
<comment type="catalytic activity">
    <reaction evidence="10">
        <text>K(+)(in) = K(+)(out)</text>
        <dbReference type="Rhea" id="RHEA:29463"/>
        <dbReference type="ChEBI" id="CHEBI:29103"/>
    </reaction>
</comment>
<dbReference type="EMBL" id="CAWYQH010000097">
    <property type="protein sequence ID" value="CAK8683333.1"/>
    <property type="molecule type" value="Genomic_DNA"/>
</dbReference>
<keyword evidence="6 13" id="KW-1133">Transmembrane helix</keyword>
<feature type="region of interest" description="Disordered" evidence="12">
    <location>
        <begin position="860"/>
        <end position="881"/>
    </location>
</feature>
<feature type="region of interest" description="Disordered" evidence="12">
    <location>
        <begin position="55"/>
        <end position="87"/>
    </location>
</feature>
<feature type="domain" description="Potassium channel voltage dependent KCNQ C-terminal" evidence="15">
    <location>
        <begin position="493"/>
        <end position="674"/>
    </location>
</feature>
<keyword evidence="9" id="KW-0407">Ion channel</keyword>
<proteinExistence type="predicted"/>
<accession>A0ABP0FUM6</accession>
<keyword evidence="3" id="KW-1003">Cell membrane</keyword>
<dbReference type="Gene3D" id="1.10.287.70">
    <property type="match status" value="1"/>
</dbReference>
<feature type="region of interest" description="Disordered" evidence="12">
    <location>
        <begin position="438"/>
        <end position="457"/>
    </location>
</feature>
<feature type="region of interest" description="Disordered" evidence="12">
    <location>
        <begin position="524"/>
        <end position="551"/>
    </location>
</feature>
<evidence type="ECO:0000313" key="16">
    <source>
        <dbReference type="EMBL" id="CAK8683333.1"/>
    </source>
</evidence>
<evidence type="ECO:0000259" key="14">
    <source>
        <dbReference type="Pfam" id="PF00520"/>
    </source>
</evidence>
<feature type="transmembrane region" description="Helical" evidence="13">
    <location>
        <begin position="356"/>
        <end position="382"/>
    </location>
</feature>
<evidence type="ECO:0000256" key="13">
    <source>
        <dbReference type="SAM" id="Phobius"/>
    </source>
</evidence>
<dbReference type="Pfam" id="PF03520">
    <property type="entry name" value="KCNQ_channel"/>
    <property type="match status" value="1"/>
</dbReference>
<reference evidence="16 17" key="1">
    <citation type="submission" date="2024-02" db="EMBL/GenBank/DDBJ databases">
        <authorList>
            <person name="Daric V."/>
            <person name="Darras S."/>
        </authorList>
    </citation>
    <scope>NUCLEOTIDE SEQUENCE [LARGE SCALE GENOMIC DNA]</scope>
</reference>
<evidence type="ECO:0000256" key="8">
    <source>
        <dbReference type="ARBA" id="ARBA00023136"/>
    </source>
</evidence>
<dbReference type="InterPro" id="IPR003937">
    <property type="entry name" value="K_chnl_volt-dep_KCNQ"/>
</dbReference>
<keyword evidence="17" id="KW-1185">Reference proteome</keyword>